<reference evidence="1 2" key="1">
    <citation type="submission" date="2014-06" db="EMBL/GenBank/DDBJ databases">
        <title>Whole Genome Sequences of Three Symbiotic Endozoicomonas Bacteria.</title>
        <authorList>
            <person name="Neave M.J."/>
            <person name="Apprill A."/>
            <person name="Voolstra C.R."/>
        </authorList>
    </citation>
    <scope>NUCLEOTIDE SEQUENCE [LARGE SCALE GENOMIC DNA]</scope>
    <source>
        <strain evidence="1 2">DSM 25634</strain>
    </source>
</reference>
<dbReference type="AlphaFoldDB" id="A0A081N6F0"/>
<dbReference type="EMBL" id="JOKH01000008">
    <property type="protein sequence ID" value="KEQ14023.1"/>
    <property type="molecule type" value="Genomic_DNA"/>
</dbReference>
<sequence length="93" mass="10522">MHFDKLSANGMVFSAQLHCCRKIPSLTPQKTQREASSSHFQSSPLQLPLLTCLNPLPDPDHLTVISDALQDEFMKKFWLNSYQCCSSVIQINN</sequence>
<name>A0A081N6F0_9GAMM</name>
<protein>
    <submittedName>
        <fullName evidence="1">Uncharacterized protein</fullName>
    </submittedName>
</protein>
<dbReference type="STRING" id="1137799.GZ78_25625"/>
<keyword evidence="2" id="KW-1185">Reference proteome</keyword>
<organism evidence="1 2">
    <name type="scientific">Endozoicomonas numazuensis</name>
    <dbReference type="NCBI Taxonomy" id="1137799"/>
    <lineage>
        <taxon>Bacteria</taxon>
        <taxon>Pseudomonadati</taxon>
        <taxon>Pseudomonadota</taxon>
        <taxon>Gammaproteobacteria</taxon>
        <taxon>Oceanospirillales</taxon>
        <taxon>Endozoicomonadaceae</taxon>
        <taxon>Endozoicomonas</taxon>
    </lineage>
</organism>
<accession>A0A081N6F0</accession>
<evidence type="ECO:0000313" key="2">
    <source>
        <dbReference type="Proteomes" id="UP000028073"/>
    </source>
</evidence>
<gene>
    <name evidence="1" type="ORF">GZ78_25625</name>
</gene>
<comment type="caution">
    <text evidence="1">The sequence shown here is derived from an EMBL/GenBank/DDBJ whole genome shotgun (WGS) entry which is preliminary data.</text>
</comment>
<dbReference type="Proteomes" id="UP000028073">
    <property type="component" value="Unassembled WGS sequence"/>
</dbReference>
<proteinExistence type="predicted"/>
<evidence type="ECO:0000313" key="1">
    <source>
        <dbReference type="EMBL" id="KEQ14023.1"/>
    </source>
</evidence>